<dbReference type="Proteomes" id="UP001203297">
    <property type="component" value="Unassembled WGS sequence"/>
</dbReference>
<reference evidence="1" key="1">
    <citation type="journal article" date="2022" name="New Phytol.">
        <title>Evolutionary transition to the ectomycorrhizal habit in the genomes of a hyperdiverse lineage of mushroom-forming fungi.</title>
        <authorList>
            <person name="Looney B."/>
            <person name="Miyauchi S."/>
            <person name="Morin E."/>
            <person name="Drula E."/>
            <person name="Courty P.E."/>
            <person name="Kohler A."/>
            <person name="Kuo A."/>
            <person name="LaButti K."/>
            <person name="Pangilinan J."/>
            <person name="Lipzen A."/>
            <person name="Riley R."/>
            <person name="Andreopoulos W."/>
            <person name="He G."/>
            <person name="Johnson J."/>
            <person name="Nolan M."/>
            <person name="Tritt A."/>
            <person name="Barry K.W."/>
            <person name="Grigoriev I.V."/>
            <person name="Nagy L.G."/>
            <person name="Hibbett D."/>
            <person name="Henrissat B."/>
            <person name="Matheny P.B."/>
            <person name="Labbe J."/>
            <person name="Martin F.M."/>
        </authorList>
    </citation>
    <scope>NUCLEOTIDE SEQUENCE</scope>
    <source>
        <strain evidence="1">BPL690</strain>
    </source>
</reference>
<organism evidence="1 2">
    <name type="scientific">Multifurca ochricompacta</name>
    <dbReference type="NCBI Taxonomy" id="376703"/>
    <lineage>
        <taxon>Eukaryota</taxon>
        <taxon>Fungi</taxon>
        <taxon>Dikarya</taxon>
        <taxon>Basidiomycota</taxon>
        <taxon>Agaricomycotina</taxon>
        <taxon>Agaricomycetes</taxon>
        <taxon>Russulales</taxon>
        <taxon>Russulaceae</taxon>
        <taxon>Multifurca</taxon>
    </lineage>
</organism>
<protein>
    <submittedName>
        <fullName evidence="1">Uncharacterized protein</fullName>
    </submittedName>
</protein>
<sequence>MEVGQVLEPSQAGIGEGLVEERVKEDYHFGDVSGGGGGNATQGSTEGWVLFQRIRRIPASSTHSTLSTLDTYHSRRTVLRELKRGVFFGGVIARARQDEPEQDKTKKQVYGYGGVFGVARHHSYTLTPYALLTRIVATGHGLLLFFCAAYHSKRTQLSLVAFLASPSRVGYRYDVVVYGHSG</sequence>
<name>A0AAD4M2D7_9AGAM</name>
<comment type="caution">
    <text evidence="1">The sequence shown here is derived from an EMBL/GenBank/DDBJ whole genome shotgun (WGS) entry which is preliminary data.</text>
</comment>
<proteinExistence type="predicted"/>
<accession>A0AAD4M2D7</accession>
<dbReference type="EMBL" id="WTXG01000023">
    <property type="protein sequence ID" value="KAI0299337.1"/>
    <property type="molecule type" value="Genomic_DNA"/>
</dbReference>
<gene>
    <name evidence="1" type="ORF">B0F90DRAFT_1668648</name>
</gene>
<keyword evidence="2" id="KW-1185">Reference proteome</keyword>
<evidence type="ECO:0000313" key="1">
    <source>
        <dbReference type="EMBL" id="KAI0299337.1"/>
    </source>
</evidence>
<dbReference type="AlphaFoldDB" id="A0AAD4M2D7"/>
<evidence type="ECO:0000313" key="2">
    <source>
        <dbReference type="Proteomes" id="UP001203297"/>
    </source>
</evidence>